<name>A0AAW7PWF0_9BACT</name>
<evidence type="ECO:0000313" key="3">
    <source>
        <dbReference type="Proteomes" id="UP001170288"/>
    </source>
</evidence>
<keyword evidence="1" id="KW-0812">Transmembrane</keyword>
<dbReference type="RefSeq" id="WP_301372062.1">
    <property type="nucleotide sequence ID" value="NZ_JAPZCX010000003.1"/>
</dbReference>
<comment type="caution">
    <text evidence="2">The sequence shown here is derived from an EMBL/GenBank/DDBJ whole genome shotgun (WGS) entry which is preliminary data.</text>
</comment>
<proteinExistence type="predicted"/>
<keyword evidence="1" id="KW-0472">Membrane</keyword>
<reference evidence="2" key="1">
    <citation type="submission" date="2022-12" db="EMBL/GenBank/DDBJ databases">
        <authorList>
            <person name="Uljanovas D."/>
        </authorList>
    </citation>
    <scope>NUCLEOTIDE SEQUENCE</scope>
    <source>
        <strain evidence="2">RCM69</strain>
    </source>
</reference>
<protein>
    <submittedName>
        <fullName evidence="2">Uncharacterized protein</fullName>
    </submittedName>
</protein>
<evidence type="ECO:0000313" key="2">
    <source>
        <dbReference type="EMBL" id="MDN5069889.1"/>
    </source>
</evidence>
<sequence>MIGDIFRIIFNLVMLPILSGLFLGALLYVFLSFKKQYEIKDVVFTQALSEKIKFKSVVLNKDFDIWQKKKIEKGELR</sequence>
<dbReference type="Proteomes" id="UP001170288">
    <property type="component" value="Unassembled WGS sequence"/>
</dbReference>
<dbReference type="EMBL" id="JAPZCX010000003">
    <property type="protein sequence ID" value="MDN5069889.1"/>
    <property type="molecule type" value="Genomic_DNA"/>
</dbReference>
<organism evidence="2 3">
    <name type="scientific">Aliarcobacter butzleri</name>
    <dbReference type="NCBI Taxonomy" id="28197"/>
    <lineage>
        <taxon>Bacteria</taxon>
        <taxon>Pseudomonadati</taxon>
        <taxon>Campylobacterota</taxon>
        <taxon>Epsilonproteobacteria</taxon>
        <taxon>Campylobacterales</taxon>
        <taxon>Arcobacteraceae</taxon>
        <taxon>Aliarcobacter</taxon>
    </lineage>
</organism>
<reference evidence="2" key="2">
    <citation type="journal article" date="2023" name="Microorganisms">
        <title>Genomic Characterization of Arcobacter butzleri Strains Isolated from Various Sources in Lithuania.</title>
        <authorList>
            <person name="Uljanovas D."/>
            <person name="Golz G."/>
            <person name="Fleischmann S."/>
            <person name="Kudirkiene E."/>
            <person name="Kasetiene N."/>
            <person name="Grineviciene A."/>
            <person name="Tamuleviciene E."/>
            <person name="Aksomaitiene J."/>
            <person name="Alter T."/>
            <person name="Malakauskas M."/>
        </authorList>
    </citation>
    <scope>NUCLEOTIDE SEQUENCE</scope>
    <source>
        <strain evidence="2">RCM69</strain>
    </source>
</reference>
<evidence type="ECO:0000256" key="1">
    <source>
        <dbReference type="SAM" id="Phobius"/>
    </source>
</evidence>
<feature type="transmembrane region" description="Helical" evidence="1">
    <location>
        <begin position="6"/>
        <end position="31"/>
    </location>
</feature>
<keyword evidence="1" id="KW-1133">Transmembrane helix</keyword>
<accession>A0AAW7PWF0</accession>
<dbReference type="AlphaFoldDB" id="A0AAW7PWF0"/>
<gene>
    <name evidence="2" type="ORF">O8C76_02455</name>
</gene>